<evidence type="ECO:0000313" key="3">
    <source>
        <dbReference type="Proteomes" id="UP000269015"/>
    </source>
</evidence>
<evidence type="ECO:0000313" key="2">
    <source>
        <dbReference type="EMBL" id="AZB20158.1"/>
    </source>
</evidence>
<accession>A0AAD1DXN0</accession>
<dbReference type="EMBL" id="CP033930">
    <property type="protein sequence ID" value="AZB20158.1"/>
    <property type="molecule type" value="Genomic_DNA"/>
</dbReference>
<protein>
    <recommendedName>
        <fullName evidence="4">DUF4468 domain-containing protein</fullName>
    </recommendedName>
</protein>
<reference evidence="2 3" key="1">
    <citation type="submission" date="2018-11" db="EMBL/GenBank/DDBJ databases">
        <title>Proposal to divide the Flavobacteriaceae and reorganize its genera based on Amino Acid Identity values calculated from whole genome sequences.</title>
        <authorList>
            <person name="Nicholson A.C."/>
            <person name="Gulvik C.A."/>
            <person name="Whitney A.M."/>
            <person name="Humrighouse B.W."/>
            <person name="Bell M."/>
            <person name="Holmes B."/>
            <person name="Steigerwalt A.G."/>
            <person name="Villarma A."/>
            <person name="Sheth M."/>
            <person name="Batra D."/>
            <person name="Pryor J."/>
            <person name="Bernardet J.-F."/>
            <person name="Hugo C."/>
            <person name="Kampfer P."/>
            <person name="Newman J."/>
            <person name="McQuiston J.R."/>
        </authorList>
    </citation>
    <scope>NUCLEOTIDE SEQUENCE [LARGE SCALE GENOMIC DNA]</scope>
    <source>
        <strain evidence="2 3">H5559</strain>
    </source>
</reference>
<feature type="signal peptide" evidence="1">
    <location>
        <begin position="1"/>
        <end position="21"/>
    </location>
</feature>
<dbReference type="Proteomes" id="UP000269015">
    <property type="component" value="Chromosome"/>
</dbReference>
<proteinExistence type="predicted"/>
<feature type="chain" id="PRO_5041995419" description="DUF4468 domain-containing protein" evidence="1">
    <location>
        <begin position="22"/>
        <end position="215"/>
    </location>
</feature>
<dbReference type="RefSeq" id="WP_061085385.1">
    <property type="nucleotide sequence ID" value="NZ_CP033930.1"/>
</dbReference>
<sequence>MKNSFLYFSFILFIAGNTAFAKGFSDQSIDISARKDTLKMKTVVNGEVPKSNEYLKERLKPIQSGYKRINSIRQWTAITKKNIEGESTEGGEAAFYYKNKRLEKVIARHYGEMGRKLIEYYLLNGRLSFVFEKEYTYNRPLFYDLKAMKENGDTEAFDLNKSDIMEIRSYFEKGNLIYTVNNKDTVASFGNDHTQKKEQKISEDFQRLLKLSQEK</sequence>
<organism evidence="2 3">
    <name type="scientific">Chryseobacterium indologenes</name>
    <name type="common">Flavobacterium indologenes</name>
    <dbReference type="NCBI Taxonomy" id="253"/>
    <lineage>
        <taxon>Bacteria</taxon>
        <taxon>Pseudomonadati</taxon>
        <taxon>Bacteroidota</taxon>
        <taxon>Flavobacteriia</taxon>
        <taxon>Flavobacteriales</taxon>
        <taxon>Weeksellaceae</taxon>
        <taxon>Chryseobacterium group</taxon>
        <taxon>Chryseobacterium</taxon>
    </lineage>
</organism>
<dbReference type="AlphaFoldDB" id="A0AAD1DXN0"/>
<evidence type="ECO:0008006" key="4">
    <source>
        <dbReference type="Google" id="ProtNLM"/>
    </source>
</evidence>
<evidence type="ECO:0000256" key="1">
    <source>
        <dbReference type="SAM" id="SignalP"/>
    </source>
</evidence>
<gene>
    <name evidence="2" type="ORF">EG352_21605</name>
</gene>
<name>A0AAD1DXN0_CHRID</name>
<keyword evidence="1" id="KW-0732">Signal</keyword>